<dbReference type="GO" id="GO:0140359">
    <property type="term" value="F:ABC-type transporter activity"/>
    <property type="evidence" value="ECO:0007669"/>
    <property type="project" value="InterPro"/>
</dbReference>
<dbReference type="InterPro" id="IPR017871">
    <property type="entry name" value="ABC_transporter-like_CS"/>
</dbReference>
<dbReference type="FunFam" id="3.40.50.300:FF:000054">
    <property type="entry name" value="ABC multidrug transporter atrF"/>
    <property type="match status" value="1"/>
</dbReference>
<dbReference type="SUPFAM" id="SSF52540">
    <property type="entry name" value="P-loop containing nucleoside triphosphate hydrolases"/>
    <property type="match status" value="2"/>
</dbReference>
<dbReference type="InterPro" id="IPR027417">
    <property type="entry name" value="P-loop_NTPase"/>
</dbReference>
<evidence type="ECO:0000256" key="6">
    <source>
        <dbReference type="ARBA" id="ARBA00022741"/>
    </source>
</evidence>
<dbReference type="Pfam" id="PF19055">
    <property type="entry name" value="ABC2_membrane_7"/>
    <property type="match status" value="1"/>
</dbReference>
<dbReference type="InterPro" id="IPR034001">
    <property type="entry name" value="ABCG_PDR_1"/>
</dbReference>
<evidence type="ECO:0000256" key="11">
    <source>
        <dbReference type="SAM" id="MobiDB-lite"/>
    </source>
</evidence>
<dbReference type="Proteomes" id="UP000265631">
    <property type="component" value="Unassembled WGS sequence"/>
</dbReference>
<evidence type="ECO:0000313" key="15">
    <source>
        <dbReference type="Proteomes" id="UP000265631"/>
    </source>
</evidence>
<reference evidence="14 15" key="1">
    <citation type="journal article" date="2018" name="PLoS Pathog.">
        <title>Evolution of structural diversity of trichothecenes, a family of toxins produced by plant pathogenic and entomopathogenic fungi.</title>
        <authorList>
            <person name="Proctor R.H."/>
            <person name="McCormick S.P."/>
            <person name="Kim H.S."/>
            <person name="Cardoza R.E."/>
            <person name="Stanley A.M."/>
            <person name="Lindo L."/>
            <person name="Kelly A."/>
            <person name="Brown D.W."/>
            <person name="Lee T."/>
            <person name="Vaughan M.M."/>
            <person name="Alexander N.J."/>
            <person name="Busman M."/>
            <person name="Gutierrez S."/>
        </authorList>
    </citation>
    <scope>NUCLEOTIDE SEQUENCE [LARGE SCALE GENOMIC DNA]</scope>
    <source>
        <strain evidence="14 15">NRRL 13405</strain>
    </source>
</reference>
<evidence type="ECO:0000256" key="10">
    <source>
        <dbReference type="ARBA" id="ARBA00023180"/>
    </source>
</evidence>
<keyword evidence="4" id="KW-1003">Cell membrane</keyword>
<dbReference type="FunFam" id="3.40.50.300:FF:001465">
    <property type="entry name" value="ABC multidrug transporter (Eurofung)"/>
    <property type="match status" value="1"/>
</dbReference>
<feature type="region of interest" description="Disordered" evidence="11">
    <location>
        <begin position="733"/>
        <end position="759"/>
    </location>
</feature>
<evidence type="ECO:0000256" key="12">
    <source>
        <dbReference type="SAM" id="Phobius"/>
    </source>
</evidence>
<gene>
    <name evidence="14" type="ORF">FIE12Z_4842</name>
</gene>
<keyword evidence="3" id="KW-0813">Transport</keyword>
<dbReference type="Pfam" id="PF06422">
    <property type="entry name" value="PDR_CDR"/>
    <property type="match status" value="1"/>
</dbReference>
<accession>A0A395MSK8</accession>
<keyword evidence="10" id="KW-0325">Glycoprotein</keyword>
<dbReference type="GO" id="GO:0005886">
    <property type="term" value="C:plasma membrane"/>
    <property type="evidence" value="ECO:0007669"/>
    <property type="project" value="UniProtKB-SubCell"/>
</dbReference>
<evidence type="ECO:0000256" key="4">
    <source>
        <dbReference type="ARBA" id="ARBA00022475"/>
    </source>
</evidence>
<keyword evidence="7" id="KW-0067">ATP-binding</keyword>
<dbReference type="STRING" id="2594813.A0A395MSK8"/>
<keyword evidence="6" id="KW-0547">Nucleotide-binding</keyword>
<keyword evidence="8 12" id="KW-1133">Transmembrane helix</keyword>
<dbReference type="GO" id="GO:0005524">
    <property type="term" value="F:ATP binding"/>
    <property type="evidence" value="ECO:0007669"/>
    <property type="project" value="UniProtKB-KW"/>
</dbReference>
<evidence type="ECO:0000313" key="14">
    <source>
        <dbReference type="EMBL" id="RFN50896.1"/>
    </source>
</evidence>
<dbReference type="Gene3D" id="3.40.50.300">
    <property type="entry name" value="P-loop containing nucleotide triphosphate hydrolases"/>
    <property type="match status" value="2"/>
</dbReference>
<dbReference type="PANTHER" id="PTHR19241">
    <property type="entry name" value="ATP-BINDING CASSETTE TRANSPORTER"/>
    <property type="match status" value="1"/>
</dbReference>
<evidence type="ECO:0000256" key="2">
    <source>
        <dbReference type="ARBA" id="ARBA00006012"/>
    </source>
</evidence>
<keyword evidence="9 12" id="KW-0472">Membrane</keyword>
<protein>
    <submittedName>
        <fullName evidence="14">Atpase</fullName>
    </submittedName>
</protein>
<dbReference type="SMART" id="SM00382">
    <property type="entry name" value="AAA"/>
    <property type="match status" value="2"/>
</dbReference>
<dbReference type="InterPro" id="IPR003593">
    <property type="entry name" value="AAA+_ATPase"/>
</dbReference>
<feature type="transmembrane region" description="Helical" evidence="12">
    <location>
        <begin position="578"/>
        <end position="598"/>
    </location>
</feature>
<evidence type="ECO:0000256" key="8">
    <source>
        <dbReference type="ARBA" id="ARBA00022989"/>
    </source>
</evidence>
<dbReference type="PROSITE" id="PS50893">
    <property type="entry name" value="ABC_TRANSPORTER_2"/>
    <property type="match status" value="2"/>
</dbReference>
<dbReference type="PROSITE" id="PS00211">
    <property type="entry name" value="ABC_TRANSPORTER_1"/>
    <property type="match status" value="1"/>
</dbReference>
<evidence type="ECO:0000256" key="3">
    <source>
        <dbReference type="ARBA" id="ARBA00022448"/>
    </source>
</evidence>
<feature type="compositionally biased region" description="Polar residues" evidence="11">
    <location>
        <begin position="1"/>
        <end position="12"/>
    </location>
</feature>
<feature type="transmembrane region" description="Helical" evidence="12">
    <location>
        <begin position="545"/>
        <end position="566"/>
    </location>
</feature>
<evidence type="ECO:0000256" key="5">
    <source>
        <dbReference type="ARBA" id="ARBA00022692"/>
    </source>
</evidence>
<evidence type="ECO:0000256" key="1">
    <source>
        <dbReference type="ARBA" id="ARBA00004651"/>
    </source>
</evidence>
<feature type="transmembrane region" description="Helical" evidence="12">
    <location>
        <begin position="1219"/>
        <end position="1239"/>
    </location>
</feature>
<feature type="transmembrane region" description="Helical" evidence="12">
    <location>
        <begin position="1110"/>
        <end position="1127"/>
    </location>
</feature>
<sequence>MESDSIDSQTVYEPTPLKETPHDDTEWAMKSEVIAYKERDRSSGFPDRELGVTWQNLTVDVIAADAAIHENFLSQYNIPKLIKESRQKSPLKTILDNSHGCVKPGEMLLVLGRPGSGCTTLLNMIANKRRGYASVKGDVFYGSMTAEEAKTYRGQIVMNTEEEVFYPALTVGQTMDFASRLKLPFQLPKGVNSHEELRTQTRDFLLKSMGIEDTIDTKVGDAFIRGVSGGQRKRVSIIETLATQGSVFCWDNSTRGLDASTALEYTKAIRAMTDVMGLASIVTLYQAGNGIYDLFDKVLLLDEGKQVYYGPLKEAKPFMESMGFICQHGANIGDFLTGLTVPTERQIRPDFQNRFPRTAEALRVEYEKSPIYERMRSEYDYPGSDVAKERTKLFQEGVRQSKDKKLSDNSPMTVGFFEQTKACVIRQYQIVLGDKPTFFIKQISMIIQALIAGSLFYNASNDSSGLFIKSGAVFVALLSNSLVSMSEVTDSFTGRPVLLKHKSFAMYHPAAFCIAQIAADIPIILTQVTTFSVVEYFMVGLTATASHFFTFWVILVATTICITALFRAVGAAFNTFDAASKVSGLLITATIMYSGYLIQKPLMHDWFVWIFWIDPLAYAFDALLSNEFHGKIIPCVGNNLVPSGPGFNDGDHQACAGVGGARPGQNYVTGDDYLASLSYGHDHLWRNFGIIWAWWLLFVAITIYFTTKWHASSEDGPSLVIPRENAHITAALRQSDEEGQASGEKKISGRDGGVVSGDESDNSLALVRNTSVFTWKNLSYTVKTPSGDRTLLDNVQGWVKPGMLGALMGASGAGKTTLLDVLAQRKTDGTVRGSIMVDGRPLPVSFQRSAGYCEQLDVHEPYATVREALEFSALLRQSRDTPREEKLKYVDTIIELLELHDIADTLIGKVGAGLSVEQRKRVTIGVELVSKPSILIFLDEPTSGLDGQSAYNTVRFLRKLAAVGQAILVTIHQPSAQLFSQFDTLLLLAKGGKTVYFGDIGEQAKTVSGYFGRYGAPCPKDVNPAEFIIDVVSGHLSQGKNWNEVWLSSPEHAAVEKELDHIITEAASKPPGTTDDGHEFATSLWEQTKLVTHRMNVSLYRNCDYTNNKIALHIFSALFNGFTFWQIGSSVAELQLKLFTIFNFIFVAPGVMAQLQPLFIQRRDIFETREKKSKMYHWAPFVTGLVVSEVPYLIICAVIYYVCWYYTVGFPDVSSRAGGTFFVMLCYEFIYTGIGQFIAAYAPNEVFASLVNPLAFWRYWLYYINPFNYLMSSMLTFSVWSADVNCKENELARFSPPNGTSCGEYLSEWLTQVPSKLINPDATDECMVCSYSKGEDYLRTLNIKEYSYGWRNAGITAAFVFSSYALVYILMKLRTKTSKKAE</sequence>
<dbReference type="InterPro" id="IPR043926">
    <property type="entry name" value="ABCG_dom"/>
</dbReference>
<feature type="domain" description="ABC transporter" evidence="13">
    <location>
        <begin position="767"/>
        <end position="1016"/>
    </location>
</feature>
<feature type="transmembrane region" description="Helical" evidence="12">
    <location>
        <begin position="1139"/>
        <end position="1160"/>
    </location>
</feature>
<dbReference type="Pfam" id="PF00005">
    <property type="entry name" value="ABC_tran"/>
    <property type="match status" value="2"/>
</dbReference>
<organism evidence="14 15">
    <name type="scientific">Fusarium flagelliforme</name>
    <dbReference type="NCBI Taxonomy" id="2675880"/>
    <lineage>
        <taxon>Eukaryota</taxon>
        <taxon>Fungi</taxon>
        <taxon>Dikarya</taxon>
        <taxon>Ascomycota</taxon>
        <taxon>Pezizomycotina</taxon>
        <taxon>Sordariomycetes</taxon>
        <taxon>Hypocreomycetidae</taxon>
        <taxon>Hypocreales</taxon>
        <taxon>Nectriaceae</taxon>
        <taxon>Fusarium</taxon>
        <taxon>Fusarium incarnatum-equiseti species complex</taxon>
    </lineage>
</organism>
<proteinExistence type="inferred from homology"/>
<keyword evidence="15" id="KW-1185">Reference proteome</keyword>
<feature type="region of interest" description="Disordered" evidence="11">
    <location>
        <begin position="1"/>
        <end position="24"/>
    </location>
</feature>
<feature type="domain" description="ABC transporter" evidence="13">
    <location>
        <begin position="73"/>
        <end position="328"/>
    </location>
</feature>
<evidence type="ECO:0000256" key="7">
    <source>
        <dbReference type="ARBA" id="ARBA00022840"/>
    </source>
</evidence>
<dbReference type="GO" id="GO:0016887">
    <property type="term" value="F:ATP hydrolysis activity"/>
    <property type="evidence" value="ECO:0007669"/>
    <property type="project" value="InterPro"/>
</dbReference>
<dbReference type="CDD" id="cd03233">
    <property type="entry name" value="ABCG_PDR_domain1"/>
    <property type="match status" value="1"/>
</dbReference>
<dbReference type="CDD" id="cd03232">
    <property type="entry name" value="ABCG_PDR_domain2"/>
    <property type="match status" value="1"/>
</dbReference>
<comment type="similarity">
    <text evidence="2">Belongs to the ABC transporter superfamily. ABCG family. PDR (TC 3.A.1.205) subfamily.</text>
</comment>
<feature type="transmembrane region" description="Helical" evidence="12">
    <location>
        <begin position="684"/>
        <end position="705"/>
    </location>
</feature>
<dbReference type="Pfam" id="PF01061">
    <property type="entry name" value="ABC2_membrane"/>
    <property type="match status" value="2"/>
</dbReference>
<dbReference type="InterPro" id="IPR010929">
    <property type="entry name" value="PDR_CDR_ABC"/>
</dbReference>
<feature type="transmembrane region" description="Helical" evidence="12">
    <location>
        <begin position="1348"/>
        <end position="1370"/>
    </location>
</feature>
<evidence type="ECO:0000259" key="13">
    <source>
        <dbReference type="PROSITE" id="PS50893"/>
    </source>
</evidence>
<dbReference type="InterPro" id="IPR013525">
    <property type="entry name" value="ABC2_TM"/>
</dbReference>
<feature type="transmembrane region" description="Helical" evidence="12">
    <location>
        <begin position="1181"/>
        <end position="1207"/>
    </location>
</feature>
<keyword evidence="5 12" id="KW-0812">Transmembrane</keyword>
<dbReference type="InterPro" id="IPR003439">
    <property type="entry name" value="ABC_transporter-like_ATP-bd"/>
</dbReference>
<evidence type="ECO:0000256" key="9">
    <source>
        <dbReference type="ARBA" id="ARBA00023136"/>
    </source>
</evidence>
<name>A0A395MSK8_9HYPO</name>
<dbReference type="EMBL" id="PXXK01000124">
    <property type="protein sequence ID" value="RFN50896.1"/>
    <property type="molecule type" value="Genomic_DNA"/>
</dbReference>
<dbReference type="InterPro" id="IPR034003">
    <property type="entry name" value="ABCG_PDR_2"/>
</dbReference>
<comment type="caution">
    <text evidence="14">The sequence shown here is derived from an EMBL/GenBank/DDBJ whole genome shotgun (WGS) entry which is preliminary data.</text>
</comment>
<comment type="subcellular location">
    <subcellularLocation>
        <location evidence="1">Cell membrane</location>
        <topology evidence="1">Multi-pass membrane protein</topology>
    </subcellularLocation>
</comment>